<evidence type="ECO:0000313" key="7">
    <source>
        <dbReference type="EMBL" id="CAI9593217.1"/>
    </source>
</evidence>
<feature type="transmembrane region" description="Helical" evidence="5">
    <location>
        <begin position="27"/>
        <end position="46"/>
    </location>
</feature>
<gene>
    <name evidence="7" type="ORF">SPARVUS_LOCUS11507574</name>
</gene>
<feature type="domain" description="ABC transmembrane type-1" evidence="6">
    <location>
        <begin position="1"/>
        <end position="92"/>
    </location>
</feature>
<dbReference type="InterPro" id="IPR003439">
    <property type="entry name" value="ABC_transporter-like_ATP-bd"/>
</dbReference>
<evidence type="ECO:0000256" key="4">
    <source>
        <dbReference type="ARBA" id="ARBA00023136"/>
    </source>
</evidence>
<feature type="non-terminal residue" evidence="7">
    <location>
        <position position="1"/>
    </location>
</feature>
<dbReference type="Gene3D" id="1.20.1560.10">
    <property type="entry name" value="ABC transporter type 1, transmembrane domain"/>
    <property type="match status" value="2"/>
</dbReference>
<dbReference type="Pfam" id="PF00005">
    <property type="entry name" value="ABC_tran"/>
    <property type="match status" value="1"/>
</dbReference>
<dbReference type="PROSITE" id="PS50929">
    <property type="entry name" value="ABC_TM1F"/>
    <property type="match status" value="1"/>
</dbReference>
<dbReference type="InterPro" id="IPR027417">
    <property type="entry name" value="P-loop_NTPase"/>
</dbReference>
<evidence type="ECO:0000256" key="5">
    <source>
        <dbReference type="SAM" id="Phobius"/>
    </source>
</evidence>
<comment type="subcellular location">
    <subcellularLocation>
        <location evidence="1">Membrane</location>
        <topology evidence="1">Multi-pass membrane protein</topology>
    </subcellularLocation>
</comment>
<evidence type="ECO:0000256" key="2">
    <source>
        <dbReference type="ARBA" id="ARBA00022692"/>
    </source>
</evidence>
<dbReference type="PANTHER" id="PTHR24221">
    <property type="entry name" value="ATP-BINDING CASSETTE SUB-FAMILY B"/>
    <property type="match status" value="1"/>
</dbReference>
<dbReference type="Pfam" id="PF00664">
    <property type="entry name" value="ABC_membrane"/>
    <property type="match status" value="1"/>
</dbReference>
<dbReference type="EMBL" id="CATNWA010016500">
    <property type="protein sequence ID" value="CAI9593217.1"/>
    <property type="molecule type" value="Genomic_DNA"/>
</dbReference>
<keyword evidence="4 5" id="KW-0472">Membrane</keyword>
<evidence type="ECO:0000256" key="3">
    <source>
        <dbReference type="ARBA" id="ARBA00022989"/>
    </source>
</evidence>
<name>A0ABN9F874_9NEOB</name>
<accession>A0ABN9F874</accession>
<dbReference type="PANTHER" id="PTHR24221:SF217">
    <property type="entry name" value="ATP-BINDING CASSETTE SUB-FAMILY B MEMBER 5"/>
    <property type="match status" value="1"/>
</dbReference>
<comment type="caution">
    <text evidence="7">The sequence shown here is derived from an EMBL/GenBank/DDBJ whole genome shotgun (WGS) entry which is preliminary data.</text>
</comment>
<protein>
    <recommendedName>
        <fullName evidence="6">ABC transmembrane type-1 domain-containing protein</fullName>
    </recommendedName>
</protein>
<dbReference type="SUPFAM" id="SSF52540">
    <property type="entry name" value="P-loop containing nucleoside triphosphate hydrolases"/>
    <property type="match status" value="1"/>
</dbReference>
<feature type="transmembrane region" description="Helical" evidence="5">
    <location>
        <begin position="66"/>
        <end position="87"/>
    </location>
</feature>
<keyword evidence="3 5" id="KW-1133">Transmembrane helix</keyword>
<dbReference type="InterPro" id="IPR011527">
    <property type="entry name" value="ABC1_TM_dom"/>
</dbReference>
<dbReference type="InterPro" id="IPR036640">
    <property type="entry name" value="ABC1_TM_sf"/>
</dbReference>
<evidence type="ECO:0000313" key="8">
    <source>
        <dbReference type="Proteomes" id="UP001162483"/>
    </source>
</evidence>
<feature type="non-terminal residue" evidence="7">
    <location>
        <position position="178"/>
    </location>
</feature>
<reference evidence="7" key="1">
    <citation type="submission" date="2023-05" db="EMBL/GenBank/DDBJ databases">
        <authorList>
            <person name="Stuckert A."/>
        </authorList>
    </citation>
    <scope>NUCLEOTIDE SEQUENCE</scope>
</reference>
<dbReference type="Gene3D" id="3.40.50.300">
    <property type="entry name" value="P-loop containing nucleotide triphosphate hydrolases"/>
    <property type="match status" value="1"/>
</dbReference>
<organism evidence="7 8">
    <name type="scientific">Staurois parvus</name>
    <dbReference type="NCBI Taxonomy" id="386267"/>
    <lineage>
        <taxon>Eukaryota</taxon>
        <taxon>Metazoa</taxon>
        <taxon>Chordata</taxon>
        <taxon>Craniata</taxon>
        <taxon>Vertebrata</taxon>
        <taxon>Euteleostomi</taxon>
        <taxon>Amphibia</taxon>
        <taxon>Batrachia</taxon>
        <taxon>Anura</taxon>
        <taxon>Neobatrachia</taxon>
        <taxon>Ranoidea</taxon>
        <taxon>Ranidae</taxon>
        <taxon>Staurois</taxon>
    </lineage>
</organism>
<dbReference type="SUPFAM" id="SSF90123">
    <property type="entry name" value="ABC transporter transmembrane region"/>
    <property type="match status" value="1"/>
</dbReference>
<evidence type="ECO:0000256" key="1">
    <source>
        <dbReference type="ARBA" id="ARBA00004141"/>
    </source>
</evidence>
<proteinExistence type="predicted"/>
<keyword evidence="8" id="KW-1185">Reference proteome</keyword>
<evidence type="ECO:0000259" key="6">
    <source>
        <dbReference type="PROSITE" id="PS50929"/>
    </source>
</evidence>
<keyword evidence="2 5" id="KW-0812">Transmembrane</keyword>
<dbReference type="Proteomes" id="UP001162483">
    <property type="component" value="Unassembled WGS sequence"/>
</dbReference>
<dbReference type="InterPro" id="IPR039421">
    <property type="entry name" value="Type_1_exporter"/>
</dbReference>
<sequence>SLTRETTFENNYTESLQKPFKNSQRKAQIYGICFAFSQSFIYFAYATSYRFGAYLIQEGRMNVEEVLLVFIILTYGAVSVGQTLSFAPDYAKAKSAASHLFALFDREPTIDSYSLHGLKPGNCQGNLELCQVSFNYPSRPDVSVLQELSVRISSGQTVAFVGSSGCGKSTSIQLLQRF</sequence>